<evidence type="ECO:0000256" key="1">
    <source>
        <dbReference type="ARBA" id="ARBA00022786"/>
    </source>
</evidence>
<protein>
    <recommendedName>
        <fullName evidence="2">F-box/LRR-repeat protein 15-like leucin rich repeat domain-containing protein</fullName>
    </recommendedName>
</protein>
<dbReference type="Proteomes" id="UP001293593">
    <property type="component" value="Unassembled WGS sequence"/>
</dbReference>
<dbReference type="Gene3D" id="3.80.10.10">
    <property type="entry name" value="Ribonuclease Inhibitor"/>
    <property type="match status" value="2"/>
</dbReference>
<dbReference type="EMBL" id="JAWXYG010000006">
    <property type="protein sequence ID" value="KAK4270052.1"/>
    <property type="molecule type" value="Genomic_DNA"/>
</dbReference>
<comment type="caution">
    <text evidence="3">The sequence shown here is derived from an EMBL/GenBank/DDBJ whole genome shotgun (WGS) entry which is preliminary data.</text>
</comment>
<name>A0AAE1MJG2_9FABA</name>
<dbReference type="PANTHER" id="PTHR13382">
    <property type="entry name" value="MITOCHONDRIAL ATP SYNTHASE COUPLING FACTOR B"/>
    <property type="match status" value="1"/>
</dbReference>
<dbReference type="InterPro" id="IPR057207">
    <property type="entry name" value="FBXL15_LRR"/>
</dbReference>
<organism evidence="3 4">
    <name type="scientific">Acacia crassicarpa</name>
    <name type="common">northern wattle</name>
    <dbReference type="NCBI Taxonomy" id="499986"/>
    <lineage>
        <taxon>Eukaryota</taxon>
        <taxon>Viridiplantae</taxon>
        <taxon>Streptophyta</taxon>
        <taxon>Embryophyta</taxon>
        <taxon>Tracheophyta</taxon>
        <taxon>Spermatophyta</taxon>
        <taxon>Magnoliopsida</taxon>
        <taxon>eudicotyledons</taxon>
        <taxon>Gunneridae</taxon>
        <taxon>Pentapetalae</taxon>
        <taxon>rosids</taxon>
        <taxon>fabids</taxon>
        <taxon>Fabales</taxon>
        <taxon>Fabaceae</taxon>
        <taxon>Caesalpinioideae</taxon>
        <taxon>mimosoid clade</taxon>
        <taxon>Acacieae</taxon>
        <taxon>Acacia</taxon>
    </lineage>
</organism>
<feature type="domain" description="F-box/LRR-repeat protein 15-like leucin rich repeat" evidence="2">
    <location>
        <begin position="86"/>
        <end position="207"/>
    </location>
</feature>
<dbReference type="GO" id="GO:0005737">
    <property type="term" value="C:cytoplasm"/>
    <property type="evidence" value="ECO:0007669"/>
    <property type="project" value="TreeGrafter"/>
</dbReference>
<gene>
    <name evidence="3" type="ORF">QN277_023138</name>
</gene>
<dbReference type="SUPFAM" id="SSF52047">
    <property type="entry name" value="RNI-like"/>
    <property type="match status" value="1"/>
</dbReference>
<reference evidence="3" key="1">
    <citation type="submission" date="2023-10" db="EMBL/GenBank/DDBJ databases">
        <title>Chromosome-level genome of the transformable northern wattle, Acacia crassicarpa.</title>
        <authorList>
            <person name="Massaro I."/>
            <person name="Sinha N.R."/>
            <person name="Poethig S."/>
            <person name="Leichty A.R."/>
        </authorList>
    </citation>
    <scope>NUCLEOTIDE SEQUENCE</scope>
    <source>
        <strain evidence="3">Acra3RX</strain>
        <tissue evidence="3">Leaf</tissue>
    </source>
</reference>
<dbReference type="Pfam" id="PF25372">
    <property type="entry name" value="DUF7885"/>
    <property type="match status" value="1"/>
</dbReference>
<evidence type="ECO:0000313" key="3">
    <source>
        <dbReference type="EMBL" id="KAK4270052.1"/>
    </source>
</evidence>
<dbReference type="InterPro" id="IPR006553">
    <property type="entry name" value="Leu-rich_rpt_Cys-con_subtyp"/>
</dbReference>
<accession>A0AAE1MJG2</accession>
<sequence length="392" mass="43352">MEGFTSIKHLPDECLALIFCCLNSSIDQQSFGLTCRRWLQIQNLNCRSLRFRWNIHLNRLLSRFQHLESLSLPIDITDSGLTFMQSYGSNLRNLDLHRCSNVSDNGLTLAASSCPLLTVISLYECHKITDHGLETLANGCPLLTTISLYCCLKITDYGLETLANGCLSLKYVNLSYCSQISDKGLKALTQKCRQLQVVKISNCDGIAGVGFKGCSETLAYVVADSCKLTPDGIKGIVSGGGLEYLNVSCLSCFPFRDSTAGIGLSSNLKFLNFGMCRSVCDASIITIAKGCPLLEEWNLVSCDDVNLSGWQAIGLNCQNLERLHVNRCRNLCDLGLQSIQSGCKSLSILYMNGCFRLSATAIELFKYYRADVQIKEGEFMCVNPSRKYRLNS</sequence>
<evidence type="ECO:0000313" key="4">
    <source>
        <dbReference type="Proteomes" id="UP001293593"/>
    </source>
</evidence>
<dbReference type="SMART" id="SM00367">
    <property type="entry name" value="LRR_CC"/>
    <property type="match status" value="8"/>
</dbReference>
<evidence type="ECO:0000259" key="2">
    <source>
        <dbReference type="Pfam" id="PF25372"/>
    </source>
</evidence>
<keyword evidence="4" id="KW-1185">Reference proteome</keyword>
<proteinExistence type="predicted"/>
<dbReference type="InterPro" id="IPR050648">
    <property type="entry name" value="F-box_LRR-repeat"/>
</dbReference>
<dbReference type="CDD" id="cd22159">
    <property type="entry name" value="F-box_AtTIR1-like"/>
    <property type="match status" value="1"/>
</dbReference>
<dbReference type="AlphaFoldDB" id="A0AAE1MJG2"/>
<keyword evidence="1" id="KW-0833">Ubl conjugation pathway</keyword>
<dbReference type="InterPro" id="IPR032675">
    <property type="entry name" value="LRR_dom_sf"/>
</dbReference>